<evidence type="ECO:0000313" key="1">
    <source>
        <dbReference type="EMBL" id="QJA76314.1"/>
    </source>
</evidence>
<dbReference type="EMBL" id="MT142217">
    <property type="protein sequence ID" value="QJA76314.1"/>
    <property type="molecule type" value="Genomic_DNA"/>
</dbReference>
<gene>
    <name evidence="1" type="ORF">MM415A01533_0013</name>
    <name evidence="2" type="ORF">MM415B03898_0006</name>
</gene>
<organism evidence="2">
    <name type="scientific">viral metagenome</name>
    <dbReference type="NCBI Taxonomy" id="1070528"/>
    <lineage>
        <taxon>unclassified sequences</taxon>
        <taxon>metagenomes</taxon>
        <taxon>organismal metagenomes</taxon>
    </lineage>
</organism>
<protein>
    <submittedName>
        <fullName evidence="2">Uncharacterized protein</fullName>
    </submittedName>
</protein>
<accession>A0A6M3LIL3</accession>
<name>A0A6M3LIL3_9ZZZZ</name>
<proteinExistence type="predicted"/>
<evidence type="ECO:0000313" key="2">
    <source>
        <dbReference type="EMBL" id="QJA94323.1"/>
    </source>
</evidence>
<sequence length="68" mass="7806">MAVSEIAGLLRIILEIIDKRIDDPNRRVEATQDVKDGLKKLIIEALDDKNVDKVDRLVDAFSFYLHKL</sequence>
<dbReference type="AlphaFoldDB" id="A0A6M3LIL3"/>
<reference evidence="2" key="1">
    <citation type="submission" date="2020-03" db="EMBL/GenBank/DDBJ databases">
        <title>The deep terrestrial virosphere.</title>
        <authorList>
            <person name="Holmfeldt K."/>
            <person name="Nilsson E."/>
            <person name="Simone D."/>
            <person name="Lopez-Fernandez M."/>
            <person name="Wu X."/>
            <person name="de Brujin I."/>
            <person name="Lundin D."/>
            <person name="Andersson A."/>
            <person name="Bertilsson S."/>
            <person name="Dopson M."/>
        </authorList>
    </citation>
    <scope>NUCLEOTIDE SEQUENCE</scope>
    <source>
        <strain evidence="1">MM415A01533</strain>
        <strain evidence="2">MM415B03898</strain>
    </source>
</reference>
<dbReference type="EMBL" id="MT143222">
    <property type="protein sequence ID" value="QJA94323.1"/>
    <property type="molecule type" value="Genomic_DNA"/>
</dbReference>